<evidence type="ECO:0000256" key="1">
    <source>
        <dbReference type="ARBA" id="ARBA00004479"/>
    </source>
</evidence>
<dbReference type="PRINTS" id="PR01407">
    <property type="entry name" value="BUTYPHLNCDUF"/>
</dbReference>
<evidence type="ECO:0000256" key="12">
    <source>
        <dbReference type="SAM" id="Phobius"/>
    </source>
</evidence>
<evidence type="ECO:0000256" key="6">
    <source>
        <dbReference type="ARBA" id="ARBA00023136"/>
    </source>
</evidence>
<dbReference type="GO" id="GO:0042110">
    <property type="term" value="P:T cell activation"/>
    <property type="evidence" value="ECO:0007669"/>
    <property type="project" value="UniProtKB-ARBA"/>
</dbReference>
<dbReference type="GO" id="GO:0009897">
    <property type="term" value="C:external side of plasma membrane"/>
    <property type="evidence" value="ECO:0000318"/>
    <property type="project" value="GO_Central"/>
</dbReference>
<dbReference type="GO" id="GO:0050863">
    <property type="term" value="P:regulation of T cell activation"/>
    <property type="evidence" value="ECO:0007669"/>
    <property type="project" value="UniProtKB-ARBA"/>
</dbReference>
<reference evidence="16" key="1">
    <citation type="submission" date="2020-11" db="EMBL/GenBank/DDBJ databases">
        <title>Gallus gallus (Chicken) genome, bGalGal1, GRCg7b, maternal haplotype autosomes + Z &amp; W.</title>
        <authorList>
            <person name="Warren W."/>
            <person name="Formenti G."/>
            <person name="Fedrigo O."/>
            <person name="Haase B."/>
            <person name="Mountcastle J."/>
            <person name="Balacco J."/>
            <person name="Tracey A."/>
            <person name="Schneider V."/>
            <person name="Okimoto R."/>
            <person name="Cheng H."/>
            <person name="Hawken R."/>
            <person name="Howe K."/>
            <person name="Jarvis E.D."/>
        </authorList>
    </citation>
    <scope>NUCLEOTIDE SEQUENCE [LARGE SCALE GENOMIC DNA]</scope>
    <source>
        <strain evidence="16">Broiler</strain>
    </source>
</reference>
<dbReference type="SMART" id="SM00449">
    <property type="entry name" value="SPRY"/>
    <property type="match status" value="1"/>
</dbReference>
<evidence type="ECO:0000256" key="11">
    <source>
        <dbReference type="SAM" id="Coils"/>
    </source>
</evidence>
<dbReference type="GO" id="GO:0005102">
    <property type="term" value="F:signaling receptor binding"/>
    <property type="evidence" value="ECO:0000318"/>
    <property type="project" value="GO_Central"/>
</dbReference>
<keyword evidence="8" id="KW-0325">Glycoprotein</keyword>
<dbReference type="SMR" id="A0A8V0XLP7"/>
<dbReference type="PROSITE" id="PS50188">
    <property type="entry name" value="B302_SPRY"/>
    <property type="match status" value="1"/>
</dbReference>
<keyword evidence="11" id="KW-0175">Coiled coil</keyword>
<evidence type="ECO:0000259" key="14">
    <source>
        <dbReference type="PROSITE" id="PS50188"/>
    </source>
</evidence>
<dbReference type="OrthoDB" id="8901134at2759"/>
<evidence type="ECO:0000313" key="16">
    <source>
        <dbReference type="Ensembl" id="ENSGALP00010006735.1"/>
    </source>
</evidence>
<feature type="domain" description="Ig-like" evidence="15">
    <location>
        <begin position="31"/>
        <end position="128"/>
    </location>
</feature>
<dbReference type="KEGG" id="gga:112531049"/>
<feature type="coiled-coil region" evidence="11">
    <location>
        <begin position="277"/>
        <end position="304"/>
    </location>
</feature>
<dbReference type="GeneID" id="101751912"/>
<keyword evidence="9" id="KW-0393">Immunoglobulin domain</keyword>
<dbReference type="InterPro" id="IPR053896">
    <property type="entry name" value="BTN3A2-like_Ig-C"/>
</dbReference>
<dbReference type="InterPro" id="IPR003879">
    <property type="entry name" value="Butyrophylin_SPRY"/>
</dbReference>
<evidence type="ECO:0000256" key="4">
    <source>
        <dbReference type="ARBA" id="ARBA00022729"/>
    </source>
</evidence>
<proteinExistence type="inferred from homology"/>
<dbReference type="GeneTree" id="ENSGT01120000271914"/>
<evidence type="ECO:0000256" key="9">
    <source>
        <dbReference type="ARBA" id="ARBA00023319"/>
    </source>
</evidence>
<dbReference type="InterPro" id="IPR013320">
    <property type="entry name" value="ConA-like_dom_sf"/>
</dbReference>
<gene>
    <name evidence="16" type="primary">LOC101751912</name>
</gene>
<comment type="similarity">
    <text evidence="2">Belongs to the immunoglobulin superfamily. BTN/MOG family.</text>
</comment>
<keyword evidence="5 12" id="KW-1133">Transmembrane helix</keyword>
<protein>
    <submittedName>
        <fullName evidence="16">Uncharacterized protein</fullName>
    </submittedName>
</protein>
<dbReference type="Pfam" id="PF22705">
    <property type="entry name" value="C2-set_3"/>
    <property type="match status" value="1"/>
</dbReference>
<dbReference type="SUPFAM" id="SSF49899">
    <property type="entry name" value="Concanavalin A-like lectins/glucanases"/>
    <property type="match status" value="1"/>
</dbReference>
<keyword evidence="7" id="KW-1015">Disulfide bond</keyword>
<dbReference type="Pfam" id="PF07686">
    <property type="entry name" value="V-set"/>
    <property type="match status" value="1"/>
</dbReference>
<reference evidence="16" key="3">
    <citation type="submission" date="2025-09" db="UniProtKB">
        <authorList>
            <consortium name="Ensembl"/>
        </authorList>
    </citation>
    <scope>IDENTIFICATION</scope>
    <source>
        <strain evidence="16">broiler</strain>
    </source>
</reference>
<evidence type="ECO:0000256" key="13">
    <source>
        <dbReference type="SAM" id="SignalP"/>
    </source>
</evidence>
<feature type="domain" description="Ig-like" evidence="15">
    <location>
        <begin position="158"/>
        <end position="238"/>
    </location>
</feature>
<dbReference type="PROSITE" id="PS50835">
    <property type="entry name" value="IG_LIKE"/>
    <property type="match status" value="2"/>
</dbReference>
<dbReference type="InterPro" id="IPR003877">
    <property type="entry name" value="SPRY_dom"/>
</dbReference>
<sequence length="513" mass="57594">MASRLQHTMFLHIILLLQIVHLIKGQYRIIPSYDPVLGVAGKGVVLPCQLEARTIPKEVFVQWTFTEKSLNTEVTTYDGKNAQNPVRENKAYLGRTNFFQSEINKGNLSLHMENVMVSDKGKYICSVTLENWYDEVMVDLDVAAQSEESEVFLDGHVGQGIGLTCKSQGWFPQPEVIWLDSKGQTRKEKVVTQSLQTSSGLFDVVSSMTLEPGSDMEVSCRIVNDLLNIACESRVLISDVFFPSTSPWMTAFLAIMFCTVAVIAAIGYKLKINSTRKQKEETTRDDLIKNKEDLEKDLDAREKMHIAGCSDIERKLGRIELELDFWKAWDRAAPITVSPECQLLELQVPGAPDFEDNACEAADLSSSSTVPVLVAKEGFAAGKHYWEVDVGQQQDWVLGVIRQKGKQEEQGTIARGDYWALHRSRGVISSIQGNSKPEKKDMSETVIGVLLDLEEAQIFYYGAEQRSNMLKILISFGKESAEMFYPFLSKGEGRFKPVCHQNIPVPLNIPQNH</sequence>
<dbReference type="InterPro" id="IPR007110">
    <property type="entry name" value="Ig-like_dom"/>
</dbReference>
<comment type="similarity">
    <text evidence="10">Belongs to the SKINT family.</text>
</comment>
<evidence type="ECO:0000256" key="2">
    <source>
        <dbReference type="ARBA" id="ARBA00007591"/>
    </source>
</evidence>
<feature type="signal peptide" evidence="13">
    <location>
        <begin position="1"/>
        <end position="25"/>
    </location>
</feature>
<feature type="domain" description="B30.2/SPRY" evidence="14">
    <location>
        <begin position="315"/>
        <end position="507"/>
    </location>
</feature>
<dbReference type="InterPro" id="IPR013106">
    <property type="entry name" value="Ig_V-set"/>
</dbReference>
<dbReference type="FunFam" id="2.60.40.10:FF:000142">
    <property type="entry name" value="V-set domain-containing T-cell activation inhibitor 1"/>
    <property type="match status" value="1"/>
</dbReference>
<evidence type="ECO:0000256" key="10">
    <source>
        <dbReference type="ARBA" id="ARBA00038221"/>
    </source>
</evidence>
<dbReference type="Proteomes" id="UP000000539">
    <property type="component" value="Chromosome 31"/>
</dbReference>
<dbReference type="RefSeq" id="XP_025001671.2">
    <property type="nucleotide sequence ID" value="XM_025145903.3"/>
</dbReference>
<dbReference type="InterPro" id="IPR043136">
    <property type="entry name" value="B30.2/SPRY_sf"/>
</dbReference>
<keyword evidence="4 13" id="KW-0732">Signal</keyword>
<evidence type="ECO:0000259" key="15">
    <source>
        <dbReference type="PROSITE" id="PS50835"/>
    </source>
</evidence>
<evidence type="ECO:0000256" key="7">
    <source>
        <dbReference type="ARBA" id="ARBA00023157"/>
    </source>
</evidence>
<dbReference type="SMART" id="SM00409">
    <property type="entry name" value="IG"/>
    <property type="match status" value="1"/>
</dbReference>
<keyword evidence="17" id="KW-1185">Reference proteome</keyword>
<comment type="subcellular location">
    <subcellularLocation>
        <location evidence="1">Membrane</location>
        <topology evidence="1">Single-pass type I membrane protein</topology>
    </subcellularLocation>
</comment>
<evidence type="ECO:0000256" key="3">
    <source>
        <dbReference type="ARBA" id="ARBA00022692"/>
    </source>
</evidence>
<dbReference type="InterPro" id="IPR003599">
    <property type="entry name" value="Ig_sub"/>
</dbReference>
<name>A0A8V0XLP7_CHICK</name>
<organism evidence="16 17">
    <name type="scientific">Gallus gallus</name>
    <name type="common">Chicken</name>
    <dbReference type="NCBI Taxonomy" id="9031"/>
    <lineage>
        <taxon>Eukaryota</taxon>
        <taxon>Metazoa</taxon>
        <taxon>Chordata</taxon>
        <taxon>Craniata</taxon>
        <taxon>Vertebrata</taxon>
        <taxon>Euteleostomi</taxon>
        <taxon>Archelosauria</taxon>
        <taxon>Archosauria</taxon>
        <taxon>Dinosauria</taxon>
        <taxon>Saurischia</taxon>
        <taxon>Theropoda</taxon>
        <taxon>Coelurosauria</taxon>
        <taxon>Aves</taxon>
        <taxon>Neognathae</taxon>
        <taxon>Galloanserae</taxon>
        <taxon>Galliformes</taxon>
        <taxon>Phasianidae</taxon>
        <taxon>Phasianinae</taxon>
        <taxon>Gallus</taxon>
    </lineage>
</organism>
<reference evidence="16" key="2">
    <citation type="submission" date="2025-08" db="UniProtKB">
        <authorList>
            <consortium name="Ensembl"/>
        </authorList>
    </citation>
    <scope>IDENTIFICATION</scope>
    <source>
        <strain evidence="16">broiler</strain>
    </source>
</reference>
<keyword evidence="3 12" id="KW-0812">Transmembrane</keyword>
<evidence type="ECO:0000313" key="17">
    <source>
        <dbReference type="Proteomes" id="UP000000539"/>
    </source>
</evidence>
<keyword evidence="6 12" id="KW-0472">Membrane</keyword>
<dbReference type="PANTHER" id="PTHR24100">
    <property type="entry name" value="BUTYROPHILIN"/>
    <property type="match status" value="1"/>
</dbReference>
<dbReference type="InterPro" id="IPR001870">
    <property type="entry name" value="B30.2/SPRY"/>
</dbReference>
<dbReference type="InterPro" id="IPR013783">
    <property type="entry name" value="Ig-like_fold"/>
</dbReference>
<dbReference type="GO" id="GO:0001817">
    <property type="term" value="P:regulation of cytokine production"/>
    <property type="evidence" value="ECO:0000318"/>
    <property type="project" value="GO_Central"/>
</dbReference>
<feature type="transmembrane region" description="Helical" evidence="12">
    <location>
        <begin position="248"/>
        <end position="268"/>
    </location>
</feature>
<evidence type="ECO:0000256" key="5">
    <source>
        <dbReference type="ARBA" id="ARBA00022989"/>
    </source>
</evidence>
<dbReference type="AlphaFoldDB" id="A0A8V0XLP7"/>
<dbReference type="InterPro" id="IPR050504">
    <property type="entry name" value="IgSF_BTN/MOG"/>
</dbReference>
<dbReference type="FunFam" id="2.60.40.10:FF:000088">
    <property type="entry name" value="Butyrophilin subfamily 1 member A1"/>
    <property type="match status" value="1"/>
</dbReference>
<dbReference type="GO" id="GO:0050852">
    <property type="term" value="P:T cell receptor signaling pathway"/>
    <property type="evidence" value="ECO:0000318"/>
    <property type="project" value="GO_Central"/>
</dbReference>
<dbReference type="Pfam" id="PF00622">
    <property type="entry name" value="SPRY"/>
    <property type="match status" value="1"/>
</dbReference>
<accession>A0A8V0XLP7</accession>
<dbReference type="SUPFAM" id="SSF48726">
    <property type="entry name" value="Immunoglobulin"/>
    <property type="match status" value="2"/>
</dbReference>
<dbReference type="InterPro" id="IPR036179">
    <property type="entry name" value="Ig-like_dom_sf"/>
</dbReference>
<dbReference type="Gene3D" id="2.60.40.10">
    <property type="entry name" value="Immunoglobulins"/>
    <property type="match status" value="2"/>
</dbReference>
<feature type="chain" id="PRO_5036503604" evidence="13">
    <location>
        <begin position="26"/>
        <end position="513"/>
    </location>
</feature>
<dbReference type="Gene3D" id="2.60.120.920">
    <property type="match status" value="1"/>
</dbReference>
<dbReference type="Ensembl" id="ENSGALT00010012070.1">
    <property type="protein sequence ID" value="ENSGALP00010006735.1"/>
    <property type="gene ID" value="ENSGALG00010005128.1"/>
</dbReference>
<dbReference type="GO" id="GO:1903037">
    <property type="term" value="P:regulation of leukocyte cell-cell adhesion"/>
    <property type="evidence" value="ECO:0007669"/>
    <property type="project" value="UniProtKB-ARBA"/>
</dbReference>
<dbReference type="PANTHER" id="PTHR24100:SF130">
    <property type="entry name" value="BUTYROPHILIN-LIKE PROTEIN 9"/>
    <property type="match status" value="1"/>
</dbReference>
<evidence type="ECO:0000256" key="8">
    <source>
        <dbReference type="ARBA" id="ARBA00023180"/>
    </source>
</evidence>